<sequence>MAASLFTSANANLAVHFARRSNTHAKRYLSYRALILTWQDAPAVGIADLESVLGKTYGFQTEVCEVPLQDTGEFLEEQLQLFIDAANNPSSLLLVCYIGNACIKKKRQMWMPARQELNNSIEVDWLYFQEKLESCQPDVILVTDCEYGADPDLRASSKNSEDNLRGGRKRMEIVSAPPRIPEDKHHFLVSFSQELQSIREASFTLNRLVSDLAKTMRHSPYYTNLGSPNQSSIALLRADANKGTAILLQASFKEAFNADTETQLKAWAMKAPSIIKAGFTLVVSITKPEALDQEDFCSWIGKGAPVCLASICHKVRSPIASQSFKAGDNEEMEKQLQDLVGKLNQDDGWQRLQDTRHGEYNRVLVLPLVWDYTGFDPEDDIEKDLIDLTNIFREDFGFAIESTFRIPVGRGPEKSGQKELENKIKELVNGSSKSKYSRGSALGTEDLLTVLYSGHGKDTHPNGDRAVWSSGRPSGGSAETLSWSRIVDNLLDTSECDVAQILDCYYAATAAKAVTASRNEILSACSREQSTFAGPASFTKIVIGALKDLVKKGKPFSFQSLHQDVDSATARLNDSRKLFDRLPTPHYNTLDRSVPPNPIILQPRPGVHRTSPASIQENLARIGKPAAAYVYAEIAVDDLLQKVSTVYLTKGQLLEKWGASYQS</sequence>
<evidence type="ECO:0000313" key="2">
    <source>
        <dbReference type="Proteomes" id="UP000184330"/>
    </source>
</evidence>
<name>A0A1L7XHH4_9HELO</name>
<dbReference type="EMBL" id="FJOG01000027">
    <property type="protein sequence ID" value="CZR64505.1"/>
    <property type="molecule type" value="Genomic_DNA"/>
</dbReference>
<dbReference type="AlphaFoldDB" id="A0A1L7XHH4"/>
<protein>
    <submittedName>
        <fullName evidence="1">Uncharacterized protein</fullName>
    </submittedName>
</protein>
<proteinExistence type="predicted"/>
<accession>A0A1L7XHH4</accession>
<dbReference type="Proteomes" id="UP000184330">
    <property type="component" value="Unassembled WGS sequence"/>
</dbReference>
<reference evidence="1 2" key="1">
    <citation type="submission" date="2016-03" db="EMBL/GenBank/DDBJ databases">
        <authorList>
            <person name="Ploux O."/>
        </authorList>
    </citation>
    <scope>NUCLEOTIDE SEQUENCE [LARGE SCALE GENOMIC DNA]</scope>
    <source>
        <strain evidence="1 2">UAMH 11012</strain>
    </source>
</reference>
<gene>
    <name evidence="1" type="ORF">PAC_14403</name>
</gene>
<evidence type="ECO:0000313" key="1">
    <source>
        <dbReference type="EMBL" id="CZR64505.1"/>
    </source>
</evidence>
<organism evidence="1 2">
    <name type="scientific">Phialocephala subalpina</name>
    <dbReference type="NCBI Taxonomy" id="576137"/>
    <lineage>
        <taxon>Eukaryota</taxon>
        <taxon>Fungi</taxon>
        <taxon>Dikarya</taxon>
        <taxon>Ascomycota</taxon>
        <taxon>Pezizomycotina</taxon>
        <taxon>Leotiomycetes</taxon>
        <taxon>Helotiales</taxon>
        <taxon>Mollisiaceae</taxon>
        <taxon>Phialocephala</taxon>
        <taxon>Phialocephala fortinii species complex</taxon>
    </lineage>
</organism>
<keyword evidence="2" id="KW-1185">Reference proteome</keyword>
<dbReference type="OrthoDB" id="4760831at2759"/>